<dbReference type="InterPro" id="IPR013384">
    <property type="entry name" value="Flagell_FlgL"/>
</dbReference>
<evidence type="ECO:0000259" key="5">
    <source>
        <dbReference type="Pfam" id="PF00700"/>
    </source>
</evidence>
<dbReference type="EMBL" id="BOOY01000001">
    <property type="protein sequence ID" value="GIJ00651.1"/>
    <property type="molecule type" value="Genomic_DNA"/>
</dbReference>
<keyword evidence="3" id="KW-0975">Bacterial flagellum</keyword>
<dbReference type="PANTHER" id="PTHR42792">
    <property type="entry name" value="FLAGELLIN"/>
    <property type="match status" value="1"/>
</dbReference>
<evidence type="ECO:0000313" key="6">
    <source>
        <dbReference type="EMBL" id="GIJ00651.1"/>
    </source>
</evidence>
<accession>A0A8J3Y2W1</accession>
<dbReference type="Pfam" id="PF00700">
    <property type="entry name" value="Flagellin_C"/>
    <property type="match status" value="1"/>
</dbReference>
<organism evidence="6 7">
    <name type="scientific">Spirilliplanes yamanashiensis</name>
    <dbReference type="NCBI Taxonomy" id="42233"/>
    <lineage>
        <taxon>Bacteria</taxon>
        <taxon>Bacillati</taxon>
        <taxon>Actinomycetota</taxon>
        <taxon>Actinomycetes</taxon>
        <taxon>Micromonosporales</taxon>
        <taxon>Micromonosporaceae</taxon>
        <taxon>Spirilliplanes</taxon>
    </lineage>
</organism>
<dbReference type="GO" id="GO:0005198">
    <property type="term" value="F:structural molecule activity"/>
    <property type="evidence" value="ECO:0007669"/>
    <property type="project" value="InterPro"/>
</dbReference>
<dbReference type="RefSeq" id="WP_203936003.1">
    <property type="nucleotide sequence ID" value="NZ_BAAAGJ010000024.1"/>
</dbReference>
<gene>
    <name evidence="6" type="primary">flgL</name>
    <name evidence="6" type="ORF">Sya03_00030</name>
</gene>
<dbReference type="PANTHER" id="PTHR42792:SF1">
    <property type="entry name" value="FLAGELLAR HOOK-ASSOCIATED PROTEIN 3"/>
    <property type="match status" value="1"/>
</dbReference>
<keyword evidence="6" id="KW-0966">Cell projection</keyword>
<comment type="similarity">
    <text evidence="2">Belongs to the bacterial flagellin family.</text>
</comment>
<dbReference type="Pfam" id="PF00669">
    <property type="entry name" value="Flagellin_N"/>
    <property type="match status" value="1"/>
</dbReference>
<evidence type="ECO:0000256" key="1">
    <source>
        <dbReference type="ARBA" id="ARBA00004365"/>
    </source>
</evidence>
<protein>
    <submittedName>
        <fullName evidence="6">Flagellar hook-associated protein FlgL</fullName>
    </submittedName>
</protein>
<comment type="caution">
    <text evidence="6">The sequence shown here is derived from an EMBL/GenBank/DDBJ whole genome shotgun (WGS) entry which is preliminary data.</text>
</comment>
<dbReference type="InterPro" id="IPR001492">
    <property type="entry name" value="Flagellin"/>
</dbReference>
<dbReference type="GO" id="GO:0071973">
    <property type="term" value="P:bacterial-type flagellum-dependent cell motility"/>
    <property type="evidence" value="ECO:0007669"/>
    <property type="project" value="InterPro"/>
</dbReference>
<reference evidence="6" key="1">
    <citation type="submission" date="2021-01" db="EMBL/GenBank/DDBJ databases">
        <title>Whole genome shotgun sequence of Spirilliplanes yamanashiensis NBRC 15828.</title>
        <authorList>
            <person name="Komaki H."/>
            <person name="Tamura T."/>
        </authorList>
    </citation>
    <scope>NUCLEOTIDE SEQUENCE</scope>
    <source>
        <strain evidence="6">NBRC 15828</strain>
    </source>
</reference>
<dbReference type="InterPro" id="IPR046358">
    <property type="entry name" value="Flagellin_C"/>
</dbReference>
<name>A0A8J3Y2W1_9ACTN</name>
<keyword evidence="6" id="KW-0969">Cilium</keyword>
<keyword evidence="7" id="KW-1185">Reference proteome</keyword>
<feature type="domain" description="Flagellin C-terminal" evidence="5">
    <location>
        <begin position="211"/>
        <end position="291"/>
    </location>
</feature>
<feature type="domain" description="Flagellin N-terminal" evidence="4">
    <location>
        <begin position="12"/>
        <end position="139"/>
    </location>
</feature>
<dbReference type="InterPro" id="IPR001029">
    <property type="entry name" value="Flagellin_N"/>
</dbReference>
<proteinExistence type="inferred from homology"/>
<dbReference type="Gene3D" id="1.20.1330.10">
    <property type="entry name" value="f41 fragment of flagellin, N-terminal domain"/>
    <property type="match status" value="1"/>
</dbReference>
<evidence type="ECO:0000256" key="2">
    <source>
        <dbReference type="ARBA" id="ARBA00005709"/>
    </source>
</evidence>
<dbReference type="GO" id="GO:0009424">
    <property type="term" value="C:bacterial-type flagellum hook"/>
    <property type="evidence" value="ECO:0007669"/>
    <property type="project" value="InterPro"/>
</dbReference>
<evidence type="ECO:0000259" key="4">
    <source>
        <dbReference type="Pfam" id="PF00669"/>
    </source>
</evidence>
<evidence type="ECO:0000313" key="7">
    <source>
        <dbReference type="Proteomes" id="UP000652013"/>
    </source>
</evidence>
<evidence type="ECO:0000256" key="3">
    <source>
        <dbReference type="ARBA" id="ARBA00023143"/>
    </source>
</evidence>
<comment type="subcellular location">
    <subcellularLocation>
        <location evidence="1">Bacterial flagellum</location>
    </subcellularLocation>
</comment>
<dbReference type="AlphaFoldDB" id="A0A8J3Y2W1"/>
<sequence>MRVTERGISTTSLNNLQRSLGRNATIQEQMSSGKVINRPSDSPTGTVQALQLRSENRALQQYSTNANDGMAWLDLANTALESTSNQVNRVRDLVLQGISTGSASDTSPAALAAEVDALRQSLVGVANTSYLGRPIFGGNTAGEAAYDATGAYLGDAGKVMRTVGDGDPVQVNLTGPEAFGTGADNLFNVLASISDKMKNDPAALGDELKRLDSVAISVKTSLSQVGARYNRVESMKNAADNRIVTLNSQLSAVEDIDLPATIMEMQLQQTAYQAALSATAKVIQPSLVDFLR</sequence>
<dbReference type="Proteomes" id="UP000652013">
    <property type="component" value="Unassembled WGS sequence"/>
</dbReference>
<keyword evidence="6" id="KW-0282">Flagellum</keyword>
<dbReference type="SUPFAM" id="SSF64518">
    <property type="entry name" value="Phase 1 flagellin"/>
    <property type="match status" value="1"/>
</dbReference>
<dbReference type="NCBIfam" id="TIGR02550">
    <property type="entry name" value="flagell_flgL"/>
    <property type="match status" value="1"/>
</dbReference>